<reference evidence="2 3" key="1">
    <citation type="journal article" date="2012" name="J. Biotechnol.">
        <title>Genome sequence of the plant growth promoting strain Bacillus amyloliquefaciens subsp. plantarum B9601-Y2 and expression of mersacidin and other secondary metabolites.</title>
        <authorList>
            <person name="He P."/>
            <person name="Hao K."/>
            <person name="Blom J."/>
            <person name="Ruckert C."/>
            <person name="Vater J."/>
            <person name="Mao Z."/>
            <person name="Wu Y."/>
            <person name="Hou M."/>
            <person name="He P."/>
            <person name="He Y."/>
            <person name="Borriss R."/>
        </authorList>
    </citation>
    <scope>NUCLEOTIDE SEQUENCE [LARGE SCALE GENOMIC DNA]</scope>
    <source>
        <strain evidence="2">Y2</strain>
    </source>
</reference>
<dbReference type="PANTHER" id="PTHR43685">
    <property type="entry name" value="GLYCOSYLTRANSFERASE"/>
    <property type="match status" value="1"/>
</dbReference>
<sequence length="296" mass="33554">MGRNQKSPLISPPLYVLIEHEKKQKERVMNISIVIVTYNRIPALCELLESISMQTIKPYEVIIVNDAGESVEQAKQLYSDLPIQIIDLEQNAGHVEARNAGVKKASGDCIMLCDDDDFITPGHLERMAAALADADFVHSDAEIVSFEERGGTRYPVSRKPFAYTADYADMRVFSTYVPSGSMYRRSLHDTLGYFDPDVHNYWDWDFYLRAAKQHRVKRVPCASVIYAFFEGGGNQSADLGGKRKRYLDRLSEKHGLGELPTKNFAVLLEEPDMKRREAPTDIVWDGKPVHSRLHSS</sequence>
<dbReference type="Gene3D" id="3.90.550.10">
    <property type="entry name" value="Spore Coat Polysaccharide Biosynthesis Protein SpsA, Chain A"/>
    <property type="match status" value="1"/>
</dbReference>
<dbReference type="PANTHER" id="PTHR43685:SF2">
    <property type="entry name" value="GLYCOSYLTRANSFERASE 2-LIKE DOMAIN-CONTAINING PROTEIN"/>
    <property type="match status" value="1"/>
</dbReference>
<keyword evidence="2" id="KW-0808">Transferase</keyword>
<dbReference type="InterPro" id="IPR001173">
    <property type="entry name" value="Glyco_trans_2-like"/>
</dbReference>
<name>I2CBK0_BACAY</name>
<dbReference type="SUPFAM" id="SSF53448">
    <property type="entry name" value="Nucleotide-diphospho-sugar transferases"/>
    <property type="match status" value="1"/>
</dbReference>
<evidence type="ECO:0000313" key="3">
    <source>
        <dbReference type="Proteomes" id="UP000002878"/>
    </source>
</evidence>
<dbReference type="AlphaFoldDB" id="I2CBK0"/>
<dbReference type="InterPro" id="IPR029044">
    <property type="entry name" value="Nucleotide-diphossugar_trans"/>
</dbReference>
<dbReference type="Proteomes" id="UP000002878">
    <property type="component" value="Chromosome"/>
</dbReference>
<accession>I2CBK0</accession>
<evidence type="ECO:0000313" key="2">
    <source>
        <dbReference type="EMBL" id="AFJ64024.1"/>
    </source>
</evidence>
<dbReference type="EMBL" id="CP003332">
    <property type="protein sequence ID" value="AFJ64024.1"/>
    <property type="molecule type" value="Genomic_DNA"/>
</dbReference>
<evidence type="ECO:0000259" key="1">
    <source>
        <dbReference type="Pfam" id="PF00535"/>
    </source>
</evidence>
<organism evidence="2 3">
    <name type="scientific">Bacillus amyloliquefaciens (strain Y2)</name>
    <name type="common">Bacillus amyloliquefaciens subsp. plantarum (strain B9601-Y2)</name>
    <dbReference type="NCBI Taxonomy" id="1155777"/>
    <lineage>
        <taxon>Bacteria</taxon>
        <taxon>Bacillati</taxon>
        <taxon>Bacillota</taxon>
        <taxon>Bacilli</taxon>
        <taxon>Bacillales</taxon>
        <taxon>Bacillaceae</taxon>
        <taxon>Bacillus</taxon>
        <taxon>Bacillus amyloliquefaciens group</taxon>
    </lineage>
</organism>
<dbReference type="InterPro" id="IPR050834">
    <property type="entry name" value="Glycosyltransf_2"/>
</dbReference>
<dbReference type="Pfam" id="PF00535">
    <property type="entry name" value="Glycos_transf_2"/>
    <property type="match status" value="1"/>
</dbReference>
<gene>
    <name evidence="2" type="primary">ywdF</name>
    <name evidence="2" type="ORF">MUS_4185</name>
</gene>
<dbReference type="HOGENOM" id="CLU_075247_0_0_9"/>
<dbReference type="KEGG" id="bqy:MUS_4185"/>
<dbReference type="EC" id="2.4.-.-" evidence="2"/>
<dbReference type="GO" id="GO:0016757">
    <property type="term" value="F:glycosyltransferase activity"/>
    <property type="evidence" value="ECO:0007669"/>
    <property type="project" value="UniProtKB-KW"/>
</dbReference>
<proteinExistence type="predicted"/>
<keyword evidence="2" id="KW-0328">Glycosyltransferase</keyword>
<dbReference type="PATRIC" id="fig|1126211.3.peg.3980"/>
<dbReference type="CDD" id="cd00761">
    <property type="entry name" value="Glyco_tranf_GTA_type"/>
    <property type="match status" value="1"/>
</dbReference>
<feature type="domain" description="Glycosyltransferase 2-like" evidence="1">
    <location>
        <begin position="32"/>
        <end position="191"/>
    </location>
</feature>
<protein>
    <submittedName>
        <fullName evidence="2">Glycosyltransferase</fullName>
        <ecNumber evidence="2">2.4.-.-</ecNumber>
    </submittedName>
</protein>